<proteinExistence type="predicted"/>
<feature type="compositionally biased region" description="Low complexity" evidence="1">
    <location>
        <begin position="386"/>
        <end position="406"/>
    </location>
</feature>
<protein>
    <recommendedName>
        <fullName evidence="5">Ionotropic glutamate receptor C-terminal domain-containing protein</fullName>
    </recommendedName>
</protein>
<evidence type="ECO:0000256" key="1">
    <source>
        <dbReference type="SAM" id="MobiDB-lite"/>
    </source>
</evidence>
<dbReference type="EMBL" id="AJVK01010636">
    <property type="status" value="NOT_ANNOTATED_CDS"/>
    <property type="molecule type" value="Genomic_DNA"/>
</dbReference>
<dbReference type="Proteomes" id="UP000092462">
    <property type="component" value="Unassembled WGS sequence"/>
</dbReference>
<organism evidence="3 4">
    <name type="scientific">Phlebotomus papatasi</name>
    <name type="common">Sandfly</name>
    <dbReference type="NCBI Taxonomy" id="29031"/>
    <lineage>
        <taxon>Eukaryota</taxon>
        <taxon>Metazoa</taxon>
        <taxon>Ecdysozoa</taxon>
        <taxon>Arthropoda</taxon>
        <taxon>Hexapoda</taxon>
        <taxon>Insecta</taxon>
        <taxon>Pterygota</taxon>
        <taxon>Neoptera</taxon>
        <taxon>Endopterygota</taxon>
        <taxon>Diptera</taxon>
        <taxon>Nematocera</taxon>
        <taxon>Psychodoidea</taxon>
        <taxon>Psychodidae</taxon>
        <taxon>Phlebotomus</taxon>
        <taxon>Phlebotomus</taxon>
    </lineage>
</organism>
<accession>A0A1B0D2I5</accession>
<name>A0A1B0D2I5_PHLPP</name>
<feature type="region of interest" description="Disordered" evidence="1">
    <location>
        <begin position="206"/>
        <end position="238"/>
    </location>
</feature>
<evidence type="ECO:0000313" key="4">
    <source>
        <dbReference type="Proteomes" id="UP000092462"/>
    </source>
</evidence>
<dbReference type="VEuPathDB" id="VectorBase:PPAI001558"/>
<evidence type="ECO:0000313" key="3">
    <source>
        <dbReference type="EnsemblMetazoa" id="PPAI001558-PA"/>
    </source>
</evidence>
<dbReference type="VEuPathDB" id="VectorBase:PPAPM1_001263"/>
<keyword evidence="2" id="KW-0812">Transmembrane</keyword>
<keyword evidence="2" id="KW-1133">Transmembrane helix</keyword>
<reference evidence="3" key="1">
    <citation type="submission" date="2022-08" db="UniProtKB">
        <authorList>
            <consortium name="EnsemblMetazoa"/>
        </authorList>
    </citation>
    <scope>IDENTIFICATION</scope>
    <source>
        <strain evidence="3">Israel</strain>
    </source>
</reference>
<keyword evidence="4" id="KW-1185">Reference proteome</keyword>
<feature type="transmembrane region" description="Helical" evidence="2">
    <location>
        <begin position="54"/>
        <end position="79"/>
    </location>
</feature>
<evidence type="ECO:0008006" key="5">
    <source>
        <dbReference type="Google" id="ProtNLM"/>
    </source>
</evidence>
<feature type="region of interest" description="Disordered" evidence="1">
    <location>
        <begin position="382"/>
        <end position="431"/>
    </location>
</feature>
<keyword evidence="2" id="KW-0472">Membrane</keyword>
<sequence length="482" mass="54966">MFLKWMCSFPLRDSISALIAKYSSNGYLDILTEKWYGGLPCFKLGIEIAQPRPLGVAAVAGVFLLLGLGMILGCLILIFEHWFYKYALPILRHKPKGTVWKSRNIMFFSQKLYRFINCVELVSPHHAARELVHTLRQGQIASLFQKSIKRKEDEQRRRRKSKAQFFEMIQEIRRINFLSRVQQEERETPLPVVEEIGSNLEMAAAAGHENPKHPKVSPKPKLFSKKDSRSRSNSSGLNVRRFSTDSILGERMDTIGRRLSRDISYSPPDLGHRFESFGKGLSGTSSKYDTFAAKKAPLEGDHGKFDTFSGTRSSLPEEPDVIGRKFVNKRTPLNLNVYEGRRSQDNLDTMTPFKDNLTPPICILEPESAVLRDKLHEELREKYGGSRKSNQIRRSQSQQQALSPAAISRSRNTLDVEGRSQHTTPSPRRTVRDLELLTQRVGAPIASAAETYIQKNDKHLWEHMRKYSLQSIEDGIRGLKNA</sequence>
<evidence type="ECO:0000256" key="2">
    <source>
        <dbReference type="SAM" id="Phobius"/>
    </source>
</evidence>
<dbReference type="EnsemblMetazoa" id="PPAI001558-RA">
    <property type="protein sequence ID" value="PPAI001558-PA"/>
    <property type="gene ID" value="PPAI001558"/>
</dbReference>
<dbReference type="AlphaFoldDB" id="A0A1B0D2I5"/>